<evidence type="ECO:0000256" key="3">
    <source>
        <dbReference type="ARBA" id="ARBA00022989"/>
    </source>
</evidence>
<organism evidence="7 8">
    <name type="scientific">Monosporascus cannonballus</name>
    <dbReference type="NCBI Taxonomy" id="155416"/>
    <lineage>
        <taxon>Eukaryota</taxon>
        <taxon>Fungi</taxon>
        <taxon>Dikarya</taxon>
        <taxon>Ascomycota</taxon>
        <taxon>Pezizomycotina</taxon>
        <taxon>Sordariomycetes</taxon>
        <taxon>Xylariomycetidae</taxon>
        <taxon>Xylariales</taxon>
        <taxon>Xylariales incertae sedis</taxon>
        <taxon>Monosporascus</taxon>
    </lineage>
</organism>
<evidence type="ECO:0000256" key="2">
    <source>
        <dbReference type="ARBA" id="ARBA00022692"/>
    </source>
</evidence>
<protein>
    <recommendedName>
        <fullName evidence="9">Amino acid permease/ SLC12A domain-containing protein</fullName>
    </recommendedName>
</protein>
<keyword evidence="2 6" id="KW-0812">Transmembrane</keyword>
<evidence type="ECO:0000313" key="8">
    <source>
        <dbReference type="Proteomes" id="UP000294003"/>
    </source>
</evidence>
<dbReference type="Proteomes" id="UP000294003">
    <property type="component" value="Unassembled WGS sequence"/>
</dbReference>
<comment type="caution">
    <text evidence="7">The sequence shown here is derived from an EMBL/GenBank/DDBJ whole genome shotgun (WGS) entry which is preliminary data.</text>
</comment>
<dbReference type="EMBL" id="QJNS01000019">
    <property type="protein sequence ID" value="RYO93287.1"/>
    <property type="molecule type" value="Genomic_DNA"/>
</dbReference>
<accession>A0ABY0HHN3</accession>
<feature type="transmembrane region" description="Helical" evidence="6">
    <location>
        <begin position="71"/>
        <end position="91"/>
    </location>
</feature>
<comment type="subcellular location">
    <subcellularLocation>
        <location evidence="1">Membrane</location>
        <topology evidence="1">Multi-pass membrane protein</topology>
    </subcellularLocation>
</comment>
<evidence type="ECO:0000256" key="1">
    <source>
        <dbReference type="ARBA" id="ARBA00004141"/>
    </source>
</evidence>
<evidence type="ECO:0000256" key="4">
    <source>
        <dbReference type="ARBA" id="ARBA00023136"/>
    </source>
</evidence>
<dbReference type="Pfam" id="PF13520">
    <property type="entry name" value="AA_permease_2"/>
    <property type="match status" value="1"/>
</dbReference>
<name>A0ABY0HHN3_9PEZI</name>
<sequence>MGVSKFWARSGGQPDELNVIEANDTSSADVSVIRDGGLAYTVERAENGSKPSWQEANGAPVELRSPLGYHVGWLTVIFLNVNQMIGTGIFSTPGSILNSTGSVGLALIYWFIGFLMACSGVCVFLELASYFPNRSGAEVVYLEQAYPRPKHFFPVAFAVQSVILSFSSSNAVVLSRYVWRIAGRTPTDWEMKGIALAAYTFAVILVIVHNKYSLWLTNIFGGIKIITLVFISITGFVVLGGGASRIGDSRVNFRNSFEGMTNNGNDLANALVNIVFSYTGYNNAFNVVNEIKNPIPTLKRNVTISVCLVAVLYMLCNIAYFAAVPKQEFAESKEIAAAVFFTAVFGRGGAEQALNVLVLLSAFGNLLAVLIGQSRIIREIGRLRSYPQGLFYLAMAIGVYLIRYRHKRAGRQPPEFRTWDPVLIFFTLIQVYIIAMPWWPPAGGPYAGDVSFWYATYCVVGIAVIVLCAVYYVIWMHLLPKWRGYRIRTEVLAVDDNGANTHRLIQVPLSELAAWDRDHDDAGRLRRRHAADSDATSRGGTPDAK</sequence>
<feature type="transmembrane region" description="Helical" evidence="6">
    <location>
        <begin position="151"/>
        <end position="179"/>
    </location>
</feature>
<evidence type="ECO:0000256" key="6">
    <source>
        <dbReference type="SAM" id="Phobius"/>
    </source>
</evidence>
<feature type="transmembrane region" description="Helical" evidence="6">
    <location>
        <begin position="302"/>
        <end position="323"/>
    </location>
</feature>
<keyword evidence="3 6" id="KW-1133">Transmembrane helix</keyword>
<dbReference type="Gene3D" id="1.20.1740.10">
    <property type="entry name" value="Amino acid/polyamine transporter I"/>
    <property type="match status" value="1"/>
</dbReference>
<feature type="transmembrane region" description="Helical" evidence="6">
    <location>
        <begin position="215"/>
        <end position="240"/>
    </location>
</feature>
<dbReference type="PANTHER" id="PTHR11785">
    <property type="entry name" value="AMINO ACID TRANSPORTER"/>
    <property type="match status" value="1"/>
</dbReference>
<dbReference type="InterPro" id="IPR002293">
    <property type="entry name" value="AA/rel_permease1"/>
</dbReference>
<evidence type="ECO:0000313" key="7">
    <source>
        <dbReference type="EMBL" id="RYO93287.1"/>
    </source>
</evidence>
<feature type="transmembrane region" description="Helical" evidence="6">
    <location>
        <begin position="353"/>
        <end position="373"/>
    </location>
</feature>
<reference evidence="7 8" key="1">
    <citation type="submission" date="2018-06" db="EMBL/GenBank/DDBJ databases">
        <title>Complete Genomes of Monosporascus.</title>
        <authorList>
            <person name="Robinson A.J."/>
            <person name="Natvig D.O."/>
        </authorList>
    </citation>
    <scope>NUCLEOTIDE SEQUENCE [LARGE SCALE GENOMIC DNA]</scope>
    <source>
        <strain evidence="7 8">CBS 609.92</strain>
    </source>
</reference>
<feature type="transmembrane region" description="Helical" evidence="6">
    <location>
        <begin position="422"/>
        <end position="440"/>
    </location>
</feature>
<feature type="region of interest" description="Disordered" evidence="5">
    <location>
        <begin position="526"/>
        <end position="545"/>
    </location>
</feature>
<feature type="transmembrane region" description="Helical" evidence="6">
    <location>
        <begin position="452"/>
        <end position="478"/>
    </location>
</feature>
<feature type="transmembrane region" description="Helical" evidence="6">
    <location>
        <begin position="385"/>
        <end position="402"/>
    </location>
</feature>
<keyword evidence="8" id="KW-1185">Reference proteome</keyword>
<feature type="transmembrane region" description="Helical" evidence="6">
    <location>
        <begin position="103"/>
        <end position="131"/>
    </location>
</feature>
<feature type="transmembrane region" description="Helical" evidence="6">
    <location>
        <begin position="329"/>
        <end position="346"/>
    </location>
</feature>
<keyword evidence="4 6" id="KW-0472">Membrane</keyword>
<dbReference type="InterPro" id="IPR050598">
    <property type="entry name" value="AminoAcid_Transporter"/>
</dbReference>
<evidence type="ECO:0000256" key="5">
    <source>
        <dbReference type="SAM" id="MobiDB-lite"/>
    </source>
</evidence>
<feature type="transmembrane region" description="Helical" evidence="6">
    <location>
        <begin position="191"/>
        <end position="209"/>
    </location>
</feature>
<dbReference type="PANTHER" id="PTHR11785:SF353">
    <property type="entry name" value="METHIONINE TRANSPORTER (EUROFUNG)"/>
    <property type="match status" value="1"/>
</dbReference>
<evidence type="ECO:0008006" key="9">
    <source>
        <dbReference type="Google" id="ProtNLM"/>
    </source>
</evidence>
<gene>
    <name evidence="7" type="ORF">DL762_001236</name>
</gene>
<proteinExistence type="predicted"/>